<dbReference type="Proteomes" id="UP000094112">
    <property type="component" value="Unassembled WGS sequence"/>
</dbReference>
<keyword evidence="2" id="KW-0812">Transmembrane</keyword>
<accession>A0A1E3NZH3</accession>
<sequence length="621" mass="67080">MGLVFGCSTVVVVINAIALAFLILATITAPVVSMLGLAEADNVKYGVFGYCSSSGSNCSDATFPYKVTSLSPNTNDWKMDDSARDTLAKILIVTPIAAGLTLFSFIFNLFAHFKAFGSSLAFYLIGFFFTLLAFFGAAITCIVTFLLFFPHVTWCAWILIPAAILNLFAVPLMFFALRTTPSSFKDDDEEGEVEDKNLTDLSDGDNFKSNNEFKLDDFTGPNTTFTNSSIDKNIPSSTLKVITNDTSSMTDQRSGLEKATAHDYSTNKNPTKDFNYNGQIQTQHYGNNNLNNEGTPNLVSSQNYNRGGAVRSEAPSIKPQSAKPDYSTAGASLYPKSAYQSQNSAVPPSRSQQRSQYQAPQRPLNQFQSLQQPGSLPRNATSTSSSGLNTPGAQNTNAIPSSVSQSGVPSGVPTTSSSVYNNTESNYNSANGLGNSNHGSSASDDYDNELANDNDSDFTSVSQRAVNPRYYRGANAAPTLFPNQEQQQLVSPSQGPGSYFPSGQPQQQQYQQQPYPDYTSSHYSGSAVQPGPYSPQPQFQPGSAPLPSQHQQPPRKTASDVLLSTNPDFMVSGPAFQRQQFPRRANPQATGSYRPAYKRVQGGNSKITPASLGGDSPYNFK</sequence>
<evidence type="ECO:0000256" key="1">
    <source>
        <dbReference type="SAM" id="MobiDB-lite"/>
    </source>
</evidence>
<dbReference type="OrthoDB" id="2354757at2759"/>
<feature type="compositionally biased region" description="Low complexity" evidence="1">
    <location>
        <begin position="400"/>
        <end position="419"/>
    </location>
</feature>
<keyword evidence="2" id="KW-0472">Membrane</keyword>
<keyword evidence="4" id="KW-1185">Reference proteome</keyword>
<keyword evidence="2" id="KW-1133">Transmembrane helix</keyword>
<evidence type="ECO:0000313" key="3">
    <source>
        <dbReference type="EMBL" id="ODQ58589.1"/>
    </source>
</evidence>
<protein>
    <recommendedName>
        <fullName evidence="5">PH-response regulator protein palI/RIM9</fullName>
    </recommendedName>
</protein>
<feature type="compositionally biased region" description="Polar residues" evidence="1">
    <location>
        <begin position="293"/>
        <end position="305"/>
    </location>
</feature>
<feature type="region of interest" description="Disordered" evidence="1">
    <location>
        <begin position="246"/>
        <end position="464"/>
    </location>
</feature>
<dbReference type="GO" id="GO:0005886">
    <property type="term" value="C:plasma membrane"/>
    <property type="evidence" value="ECO:0007669"/>
    <property type="project" value="InterPro"/>
</dbReference>
<feature type="compositionally biased region" description="Polar residues" evidence="1">
    <location>
        <begin position="263"/>
        <end position="286"/>
    </location>
</feature>
<dbReference type="GO" id="GO:0035838">
    <property type="term" value="C:growing cell tip"/>
    <property type="evidence" value="ECO:0007669"/>
    <property type="project" value="TreeGrafter"/>
</dbReference>
<feature type="transmembrane region" description="Helical" evidence="2">
    <location>
        <begin position="87"/>
        <end position="110"/>
    </location>
</feature>
<feature type="compositionally biased region" description="Polar residues" evidence="1">
    <location>
        <begin position="518"/>
        <end position="527"/>
    </location>
</feature>
<evidence type="ECO:0008006" key="5">
    <source>
        <dbReference type="Google" id="ProtNLM"/>
    </source>
</evidence>
<dbReference type="InterPro" id="IPR051380">
    <property type="entry name" value="pH-response_reg_palI/RIM9"/>
</dbReference>
<dbReference type="AlphaFoldDB" id="A0A1E3NZH3"/>
<feature type="transmembrane region" description="Helical" evidence="2">
    <location>
        <begin position="156"/>
        <end position="177"/>
    </location>
</feature>
<dbReference type="Pfam" id="PF06687">
    <property type="entry name" value="SUR7"/>
    <property type="match status" value="1"/>
</dbReference>
<feature type="transmembrane region" description="Helical" evidence="2">
    <location>
        <begin position="122"/>
        <end position="149"/>
    </location>
</feature>
<dbReference type="GeneID" id="30200736"/>
<name>A0A1E3NZH3_WICAA</name>
<dbReference type="RefSeq" id="XP_019037796.1">
    <property type="nucleotide sequence ID" value="XM_019183490.1"/>
</dbReference>
<feature type="compositionally biased region" description="Polar residues" evidence="1">
    <location>
        <begin position="420"/>
        <end position="443"/>
    </location>
</feature>
<feature type="compositionally biased region" description="Low complexity" evidence="1">
    <location>
        <begin position="491"/>
        <end position="516"/>
    </location>
</feature>
<dbReference type="PANTHER" id="PTHR28013:SF8">
    <property type="entry name" value="AEL027WP"/>
    <property type="match status" value="1"/>
</dbReference>
<feature type="compositionally biased region" description="Polar residues" evidence="1">
    <location>
        <begin position="364"/>
        <end position="399"/>
    </location>
</feature>
<feature type="region of interest" description="Disordered" evidence="1">
    <location>
        <begin position="486"/>
        <end position="621"/>
    </location>
</feature>
<feature type="compositionally biased region" description="Polar residues" evidence="1">
    <location>
        <begin position="536"/>
        <end position="554"/>
    </location>
</feature>
<evidence type="ECO:0000256" key="2">
    <source>
        <dbReference type="SAM" id="Phobius"/>
    </source>
</evidence>
<dbReference type="GO" id="GO:0032153">
    <property type="term" value="C:cell division site"/>
    <property type="evidence" value="ECO:0007669"/>
    <property type="project" value="TreeGrafter"/>
</dbReference>
<dbReference type="InterPro" id="IPR009571">
    <property type="entry name" value="SUR7/Rim9-like_fungi"/>
</dbReference>
<organism evidence="3 4">
    <name type="scientific">Wickerhamomyces anomalus (strain ATCC 58044 / CBS 1984 / NCYC 433 / NRRL Y-366-8)</name>
    <name type="common">Yeast</name>
    <name type="synonym">Hansenula anomala</name>
    <dbReference type="NCBI Taxonomy" id="683960"/>
    <lineage>
        <taxon>Eukaryota</taxon>
        <taxon>Fungi</taxon>
        <taxon>Dikarya</taxon>
        <taxon>Ascomycota</taxon>
        <taxon>Saccharomycotina</taxon>
        <taxon>Saccharomycetes</taxon>
        <taxon>Phaffomycetales</taxon>
        <taxon>Wickerhamomycetaceae</taxon>
        <taxon>Wickerhamomyces</taxon>
    </lineage>
</organism>
<feature type="compositionally biased region" description="Acidic residues" evidence="1">
    <location>
        <begin position="444"/>
        <end position="456"/>
    </location>
</feature>
<evidence type="ECO:0000313" key="4">
    <source>
        <dbReference type="Proteomes" id="UP000094112"/>
    </source>
</evidence>
<dbReference type="EMBL" id="KV454211">
    <property type="protein sequence ID" value="ODQ58589.1"/>
    <property type="molecule type" value="Genomic_DNA"/>
</dbReference>
<feature type="transmembrane region" description="Helical" evidence="2">
    <location>
        <begin position="12"/>
        <end position="38"/>
    </location>
</feature>
<feature type="region of interest" description="Disordered" evidence="1">
    <location>
        <begin position="183"/>
        <end position="204"/>
    </location>
</feature>
<reference evidence="3 4" key="1">
    <citation type="journal article" date="2016" name="Proc. Natl. Acad. Sci. U.S.A.">
        <title>Comparative genomics of biotechnologically important yeasts.</title>
        <authorList>
            <person name="Riley R."/>
            <person name="Haridas S."/>
            <person name="Wolfe K.H."/>
            <person name="Lopes M.R."/>
            <person name="Hittinger C.T."/>
            <person name="Goeker M."/>
            <person name="Salamov A.A."/>
            <person name="Wisecaver J.H."/>
            <person name="Long T.M."/>
            <person name="Calvey C.H."/>
            <person name="Aerts A.L."/>
            <person name="Barry K.W."/>
            <person name="Choi C."/>
            <person name="Clum A."/>
            <person name="Coughlan A.Y."/>
            <person name="Deshpande S."/>
            <person name="Douglass A.P."/>
            <person name="Hanson S.J."/>
            <person name="Klenk H.-P."/>
            <person name="LaButti K.M."/>
            <person name="Lapidus A."/>
            <person name="Lindquist E.A."/>
            <person name="Lipzen A.M."/>
            <person name="Meier-Kolthoff J.P."/>
            <person name="Ohm R.A."/>
            <person name="Otillar R.P."/>
            <person name="Pangilinan J.L."/>
            <person name="Peng Y."/>
            <person name="Rokas A."/>
            <person name="Rosa C.A."/>
            <person name="Scheuner C."/>
            <person name="Sibirny A.A."/>
            <person name="Slot J.C."/>
            <person name="Stielow J.B."/>
            <person name="Sun H."/>
            <person name="Kurtzman C.P."/>
            <person name="Blackwell M."/>
            <person name="Grigoriev I.V."/>
            <person name="Jeffries T.W."/>
        </authorList>
    </citation>
    <scope>NUCLEOTIDE SEQUENCE [LARGE SCALE GENOMIC DNA]</scope>
    <source>
        <strain evidence="4">ATCC 58044 / CBS 1984 / NCYC 433 / NRRL Y-366-8</strain>
    </source>
</reference>
<dbReference type="STRING" id="683960.A0A1E3NZH3"/>
<dbReference type="PANTHER" id="PTHR28013">
    <property type="entry name" value="PROTEIN DCV1-RELATED"/>
    <property type="match status" value="1"/>
</dbReference>
<proteinExistence type="predicted"/>
<feature type="compositionally biased region" description="Low complexity" evidence="1">
    <location>
        <begin position="347"/>
        <end position="363"/>
    </location>
</feature>
<gene>
    <name evidence="3" type="ORF">WICANDRAFT_63101</name>
</gene>